<accession>A0ABP0HWN3</accession>
<keyword evidence="2" id="KW-0812">Transmembrane</keyword>
<feature type="signal peptide" evidence="3">
    <location>
        <begin position="1"/>
        <end position="15"/>
    </location>
</feature>
<sequence>MKIICIFCVVVLSSSDIVKDWEKVGFSRTHRGSSQNLEVNGKSTGCMIVSMGIDLTCKDRAESSEVPSNAFHALVNCQDMDATKFDLLTIEPGPFCGKLTYTQHFQPNSAASIGSLQIKPGQVANLTCVLFPLGNSKYYSDTDGWTTAKTATVDVMAKNSKNGESGTIKDVPLGSLRYRQDKEDGQFKVEAGACAQAVKEIFNWQLKLVNSSQNVHQVLFTSQPTKPTDQVFPPVKVKDTLPSEVTGCLKDVGYYDLHESVIQAIIPKGRGEWGKLVKIIDLERLPKDHREPEKHEELVKVMVDASQLPKGTENLKVLFNFGLPGPGPSNWDGLQNLLLPVDDPTIPDRDTTSTSDQPEQPDQPDQPDQPVEPDQPDQPDQPDPKQKSSSLVPWTWILACILLVGLGTGGFLYRRHRLIQATRGREVLP</sequence>
<dbReference type="EMBL" id="CAXAMM010002080">
    <property type="protein sequence ID" value="CAK8994646.1"/>
    <property type="molecule type" value="Genomic_DNA"/>
</dbReference>
<feature type="transmembrane region" description="Helical" evidence="2">
    <location>
        <begin position="391"/>
        <end position="413"/>
    </location>
</feature>
<evidence type="ECO:0000256" key="2">
    <source>
        <dbReference type="SAM" id="Phobius"/>
    </source>
</evidence>
<proteinExistence type="predicted"/>
<name>A0ABP0HWN3_9DINO</name>
<protein>
    <submittedName>
        <fullName evidence="4">Uncharacterized protein</fullName>
    </submittedName>
</protein>
<feature type="chain" id="PRO_5046609809" evidence="3">
    <location>
        <begin position="16"/>
        <end position="429"/>
    </location>
</feature>
<keyword evidence="3" id="KW-0732">Signal</keyword>
<organism evidence="4 5">
    <name type="scientific">Durusdinium trenchii</name>
    <dbReference type="NCBI Taxonomy" id="1381693"/>
    <lineage>
        <taxon>Eukaryota</taxon>
        <taxon>Sar</taxon>
        <taxon>Alveolata</taxon>
        <taxon>Dinophyceae</taxon>
        <taxon>Suessiales</taxon>
        <taxon>Symbiodiniaceae</taxon>
        <taxon>Durusdinium</taxon>
    </lineage>
</organism>
<comment type="caution">
    <text evidence="4">The sequence shown here is derived from an EMBL/GenBank/DDBJ whole genome shotgun (WGS) entry which is preliminary data.</text>
</comment>
<evidence type="ECO:0000256" key="1">
    <source>
        <dbReference type="SAM" id="MobiDB-lite"/>
    </source>
</evidence>
<keyword evidence="2" id="KW-1133">Transmembrane helix</keyword>
<reference evidence="4 5" key="1">
    <citation type="submission" date="2024-02" db="EMBL/GenBank/DDBJ databases">
        <authorList>
            <person name="Chen Y."/>
            <person name="Shah S."/>
            <person name="Dougan E. K."/>
            <person name="Thang M."/>
            <person name="Chan C."/>
        </authorList>
    </citation>
    <scope>NUCLEOTIDE SEQUENCE [LARGE SCALE GENOMIC DNA]</scope>
</reference>
<keyword evidence="2" id="KW-0472">Membrane</keyword>
<evidence type="ECO:0000256" key="3">
    <source>
        <dbReference type="SAM" id="SignalP"/>
    </source>
</evidence>
<dbReference type="Proteomes" id="UP001642464">
    <property type="component" value="Unassembled WGS sequence"/>
</dbReference>
<feature type="region of interest" description="Disordered" evidence="1">
    <location>
        <begin position="333"/>
        <end position="388"/>
    </location>
</feature>
<gene>
    <name evidence="4" type="ORF">SCF082_LOCUS4018</name>
</gene>
<keyword evidence="5" id="KW-1185">Reference proteome</keyword>
<evidence type="ECO:0000313" key="5">
    <source>
        <dbReference type="Proteomes" id="UP001642464"/>
    </source>
</evidence>
<evidence type="ECO:0000313" key="4">
    <source>
        <dbReference type="EMBL" id="CAK8994646.1"/>
    </source>
</evidence>